<sequence>MLTEDSPIDPVLDLESAPIAASKQKQDSIVKTISLKALSICLLFFLAFIFLAFGVANTIAAKLADEQKVPTAPHRDPVKFEHPLFQCAAMFLGEFLCYLAYTVTFTGSFIMRKLRPKKEGDVFAPLLEEEADAGLLAGDDAPQPEVVGPTDSGDMLGDELPVEPETKEVAEAKPNLPFWKSFFFFFPAIFDMLGTSTMYVGLVFTYTSVYQMLRAFLVVFTFILSTVVLRRRPTLQAFTGVVLIMVGTLVVGYISIQTGDEGTEDRAAKNPMLGNILVIAAQLFPAMQFIIEELVISKYSVSGLRAVGLEGFTGLILTGLALPIAYFIPVPKAFMESGQLENALEAFYQIAQSPALIFSISLSILSIAGFNVAGITITKRMSAGARATIDSCRTLFIWLISMALGWEDFHILMVFGFLILVWGTLMYNKVLPGPWQSVKPFAKPIIRGIKRGREPEAQKVEEIAYPEVGDFDFVSQDAL</sequence>
<reference evidence="8" key="1">
    <citation type="submission" date="2021-05" db="EMBL/GenBank/DDBJ databases">
        <title>A free-living protist that lacks canonical eukaryotic 1 DNA replication and segregation systems.</title>
        <authorList>
            <person name="Salas-Leiva D.E."/>
            <person name="Tromer E.C."/>
            <person name="Curtis B.A."/>
            <person name="Jerlstrom-Hultqvist J."/>
            <person name="Kolisko M."/>
            <person name="Yi Z."/>
            <person name="Salas-Leiva J.S."/>
            <person name="Gallot-Lavallee L."/>
            <person name="Kops G.J.P.L."/>
            <person name="Archibald J.M."/>
            <person name="Simpson A.G.B."/>
            <person name="Roger A.J."/>
        </authorList>
    </citation>
    <scope>NUCLEOTIDE SEQUENCE</scope>
    <source>
        <strain evidence="8">BICM</strain>
    </source>
</reference>
<dbReference type="SUPFAM" id="SSF103481">
    <property type="entry name" value="Multidrug resistance efflux transporter EmrE"/>
    <property type="match status" value="1"/>
</dbReference>
<keyword evidence="6 7" id="KW-0472">Membrane</keyword>
<dbReference type="PANTHER" id="PTHR13146:SF0">
    <property type="entry name" value="SOLUTE CARRIER FAMILY 35 MEMBER F6"/>
    <property type="match status" value="1"/>
</dbReference>
<dbReference type="InterPro" id="IPR009262">
    <property type="entry name" value="SLC35_F1/F2/F6"/>
</dbReference>
<evidence type="ECO:0000256" key="2">
    <source>
        <dbReference type="ARBA" id="ARBA00007863"/>
    </source>
</evidence>
<gene>
    <name evidence="8" type="ORF">J8273_5780</name>
</gene>
<dbReference type="Proteomes" id="UP000717585">
    <property type="component" value="Unassembled WGS sequence"/>
</dbReference>
<evidence type="ECO:0000256" key="5">
    <source>
        <dbReference type="ARBA" id="ARBA00022989"/>
    </source>
</evidence>
<evidence type="ECO:0000256" key="3">
    <source>
        <dbReference type="ARBA" id="ARBA00022448"/>
    </source>
</evidence>
<name>A0A8J6B9N4_9EUKA</name>
<feature type="transmembrane region" description="Helical" evidence="7">
    <location>
        <begin position="395"/>
        <end position="422"/>
    </location>
</feature>
<feature type="transmembrane region" description="Helical" evidence="7">
    <location>
        <begin position="212"/>
        <end position="230"/>
    </location>
</feature>
<feature type="transmembrane region" description="Helical" evidence="7">
    <location>
        <begin position="237"/>
        <end position="256"/>
    </location>
</feature>
<feature type="transmembrane region" description="Helical" evidence="7">
    <location>
        <begin position="355"/>
        <end position="374"/>
    </location>
</feature>
<evidence type="ECO:0000313" key="8">
    <source>
        <dbReference type="EMBL" id="KAG9392847.1"/>
    </source>
</evidence>
<protein>
    <submittedName>
        <fullName evidence="8">Solute carrier family 35 member SLC35F1/F2/F6</fullName>
    </submittedName>
</protein>
<feature type="transmembrane region" description="Helical" evidence="7">
    <location>
        <begin position="182"/>
        <end position="206"/>
    </location>
</feature>
<evidence type="ECO:0000256" key="4">
    <source>
        <dbReference type="ARBA" id="ARBA00022692"/>
    </source>
</evidence>
<dbReference type="EMBL" id="JAHDYR010000031">
    <property type="protein sequence ID" value="KAG9392847.1"/>
    <property type="molecule type" value="Genomic_DNA"/>
</dbReference>
<keyword evidence="3" id="KW-0813">Transport</keyword>
<feature type="transmembrane region" description="Helical" evidence="7">
    <location>
        <begin position="33"/>
        <end position="56"/>
    </location>
</feature>
<comment type="subcellular location">
    <subcellularLocation>
        <location evidence="1">Membrane</location>
        <topology evidence="1">Multi-pass membrane protein</topology>
    </subcellularLocation>
</comment>
<dbReference type="GO" id="GO:0016020">
    <property type="term" value="C:membrane"/>
    <property type="evidence" value="ECO:0007669"/>
    <property type="project" value="UniProtKB-SubCell"/>
</dbReference>
<dbReference type="GO" id="GO:0022857">
    <property type="term" value="F:transmembrane transporter activity"/>
    <property type="evidence" value="ECO:0007669"/>
    <property type="project" value="InterPro"/>
</dbReference>
<evidence type="ECO:0000256" key="1">
    <source>
        <dbReference type="ARBA" id="ARBA00004141"/>
    </source>
</evidence>
<keyword evidence="9" id="KW-1185">Reference proteome</keyword>
<feature type="transmembrane region" description="Helical" evidence="7">
    <location>
        <begin position="83"/>
        <end position="110"/>
    </location>
</feature>
<evidence type="ECO:0000256" key="6">
    <source>
        <dbReference type="ARBA" id="ARBA00023136"/>
    </source>
</evidence>
<dbReference type="AlphaFoldDB" id="A0A8J6B9N4"/>
<feature type="transmembrane region" description="Helical" evidence="7">
    <location>
        <begin position="276"/>
        <end position="295"/>
    </location>
</feature>
<keyword evidence="4 7" id="KW-0812">Transmembrane</keyword>
<dbReference type="PANTHER" id="PTHR13146">
    <property type="match status" value="1"/>
</dbReference>
<feature type="transmembrane region" description="Helical" evidence="7">
    <location>
        <begin position="307"/>
        <end position="328"/>
    </location>
</feature>
<evidence type="ECO:0000256" key="7">
    <source>
        <dbReference type="SAM" id="Phobius"/>
    </source>
</evidence>
<comment type="caution">
    <text evidence="8">The sequence shown here is derived from an EMBL/GenBank/DDBJ whole genome shotgun (WGS) entry which is preliminary data.</text>
</comment>
<proteinExistence type="inferred from homology"/>
<accession>A0A8J6B9N4</accession>
<organism evidence="8 9">
    <name type="scientific">Carpediemonas membranifera</name>
    <dbReference type="NCBI Taxonomy" id="201153"/>
    <lineage>
        <taxon>Eukaryota</taxon>
        <taxon>Metamonada</taxon>
        <taxon>Carpediemonas-like organisms</taxon>
        <taxon>Carpediemonas</taxon>
    </lineage>
</organism>
<dbReference type="InterPro" id="IPR037185">
    <property type="entry name" value="EmrE-like"/>
</dbReference>
<dbReference type="OrthoDB" id="408493at2759"/>
<keyword evidence="5 7" id="KW-1133">Transmembrane helix</keyword>
<comment type="similarity">
    <text evidence="2">Belongs to the SLC35F solute transporter family.</text>
</comment>
<dbReference type="Pfam" id="PF06027">
    <property type="entry name" value="SLC35F"/>
    <property type="match status" value="1"/>
</dbReference>
<evidence type="ECO:0000313" key="9">
    <source>
        <dbReference type="Proteomes" id="UP000717585"/>
    </source>
</evidence>